<dbReference type="GO" id="GO:0005975">
    <property type="term" value="P:carbohydrate metabolic process"/>
    <property type="evidence" value="ECO:0007669"/>
    <property type="project" value="InterPro"/>
</dbReference>
<dbReference type="GO" id="GO:0004476">
    <property type="term" value="F:mannose-6-phosphate isomerase activity"/>
    <property type="evidence" value="ECO:0007669"/>
    <property type="project" value="UniProtKB-EC"/>
</dbReference>
<feature type="domain" description="Phosphomannose isomerase type I catalytic" evidence="8">
    <location>
        <begin position="8"/>
        <end position="131"/>
    </location>
</feature>
<dbReference type="GO" id="GO:0008270">
    <property type="term" value="F:zinc ion binding"/>
    <property type="evidence" value="ECO:0007669"/>
    <property type="project" value="InterPro"/>
</dbReference>
<dbReference type="PANTHER" id="PTHR10309">
    <property type="entry name" value="MANNOSE-6-PHOSPHATE ISOMERASE"/>
    <property type="match status" value="1"/>
</dbReference>
<dbReference type="InterPro" id="IPR046457">
    <property type="entry name" value="PMI_typeI_cat"/>
</dbReference>
<evidence type="ECO:0000256" key="7">
    <source>
        <dbReference type="ARBA" id="ARBA00023235"/>
    </source>
</evidence>
<dbReference type="PIRSF" id="PIRSF001480">
    <property type="entry name" value="Mannose-6-phosphate_isomerase"/>
    <property type="match status" value="1"/>
</dbReference>
<keyword evidence="7" id="KW-0413">Isomerase</keyword>
<evidence type="ECO:0000313" key="9">
    <source>
        <dbReference type="EMBL" id="CAB4565259.1"/>
    </source>
</evidence>
<evidence type="ECO:0000256" key="3">
    <source>
        <dbReference type="ARBA" id="ARBA00010772"/>
    </source>
</evidence>
<dbReference type="SUPFAM" id="SSF51182">
    <property type="entry name" value="RmlC-like cupins"/>
    <property type="match status" value="1"/>
</dbReference>
<organism evidence="9">
    <name type="scientific">freshwater metagenome</name>
    <dbReference type="NCBI Taxonomy" id="449393"/>
    <lineage>
        <taxon>unclassified sequences</taxon>
        <taxon>metagenomes</taxon>
        <taxon>ecological metagenomes</taxon>
    </lineage>
</organism>
<dbReference type="InterPro" id="IPR001250">
    <property type="entry name" value="Man6P_Isoase-1"/>
</dbReference>
<dbReference type="GO" id="GO:0009298">
    <property type="term" value="P:GDP-mannose biosynthetic process"/>
    <property type="evidence" value="ECO:0007669"/>
    <property type="project" value="InterPro"/>
</dbReference>
<dbReference type="Gene3D" id="2.60.120.10">
    <property type="entry name" value="Jelly Rolls"/>
    <property type="match status" value="2"/>
</dbReference>
<evidence type="ECO:0000259" key="8">
    <source>
        <dbReference type="Pfam" id="PF20511"/>
    </source>
</evidence>
<comment type="similarity">
    <text evidence="3">Belongs to the mannose-6-phosphate isomerase type 1 family.</text>
</comment>
<gene>
    <name evidence="9" type="ORF">UFOPK1704_00157</name>
</gene>
<comment type="cofactor">
    <cofactor evidence="2">
        <name>Zn(2+)</name>
        <dbReference type="ChEBI" id="CHEBI:29105"/>
    </cofactor>
</comment>
<reference evidence="9" key="1">
    <citation type="submission" date="2020-05" db="EMBL/GenBank/DDBJ databases">
        <authorList>
            <person name="Chiriac C."/>
            <person name="Salcher M."/>
            <person name="Ghai R."/>
            <person name="Kavagutti S V."/>
        </authorList>
    </citation>
    <scope>NUCLEOTIDE SEQUENCE</scope>
</reference>
<dbReference type="NCBIfam" id="TIGR00218">
    <property type="entry name" value="manA"/>
    <property type="match status" value="1"/>
</dbReference>
<keyword evidence="5" id="KW-0479">Metal-binding</keyword>
<dbReference type="Gene3D" id="1.10.441.10">
    <property type="entry name" value="Phosphomannose Isomerase, domain 2"/>
    <property type="match status" value="1"/>
</dbReference>
<dbReference type="Pfam" id="PF20511">
    <property type="entry name" value="PMI_typeI_cat"/>
    <property type="match status" value="1"/>
</dbReference>
<evidence type="ECO:0000256" key="6">
    <source>
        <dbReference type="ARBA" id="ARBA00022833"/>
    </source>
</evidence>
<protein>
    <recommendedName>
        <fullName evidence="4">mannose-6-phosphate isomerase</fullName>
        <ecNumber evidence="4">5.3.1.8</ecNumber>
    </recommendedName>
</protein>
<dbReference type="CDD" id="cd07011">
    <property type="entry name" value="cupin_PMI_type_I_N"/>
    <property type="match status" value="1"/>
</dbReference>
<dbReference type="PANTHER" id="PTHR10309:SF0">
    <property type="entry name" value="MANNOSE-6-PHOSPHATE ISOMERASE"/>
    <property type="match status" value="1"/>
</dbReference>
<sequence length="340" mass="36729">MLRRIVGVPQHYSWGDHTSIPSLLGFAPDGNSWAEMWFGTHHVAPAHLDTHDGPLLSDNAGHMDMLVKLLAAGQPLSLQTHPNKEQARRGCAREDAAGIDISAPHRMYRDASDKPEILIALTPFEALCGFQTLDVISALFAEMQWTTELDVLSTHGIAGYLKWCFTQDTPPQLMSCPQWLRDIAQIYPNDPGLRVAPLLHHVVLAPGEAICLPAGNLHAYIKGCGVEVMNSSDNVVRAGFTPKHINVEELLAIVDTSPLATPVITPDASGTYLSPSDAFSVQHIVATGECVFDAVAHHRVIFGPLSEGSGTSPQMFFLAAGETGSLDAHAGDKIFICHQL</sequence>
<dbReference type="PRINTS" id="PR00714">
    <property type="entry name" value="MAN6PISMRASE"/>
</dbReference>
<dbReference type="InterPro" id="IPR014710">
    <property type="entry name" value="RmlC-like_jellyroll"/>
</dbReference>
<dbReference type="EC" id="5.3.1.8" evidence="4"/>
<evidence type="ECO:0000256" key="2">
    <source>
        <dbReference type="ARBA" id="ARBA00001947"/>
    </source>
</evidence>
<name>A0A6J6DQM7_9ZZZZ</name>
<dbReference type="AlphaFoldDB" id="A0A6J6DQM7"/>
<evidence type="ECO:0000256" key="1">
    <source>
        <dbReference type="ARBA" id="ARBA00000757"/>
    </source>
</evidence>
<proteinExistence type="inferred from homology"/>
<evidence type="ECO:0000256" key="5">
    <source>
        <dbReference type="ARBA" id="ARBA00022723"/>
    </source>
</evidence>
<dbReference type="EMBL" id="CAEZTQ010000016">
    <property type="protein sequence ID" value="CAB4565259.1"/>
    <property type="molecule type" value="Genomic_DNA"/>
</dbReference>
<dbReference type="InterPro" id="IPR011051">
    <property type="entry name" value="RmlC_Cupin_sf"/>
</dbReference>
<accession>A0A6J6DQM7</accession>
<dbReference type="InterPro" id="IPR016305">
    <property type="entry name" value="Mannose-6-P_Isomerase"/>
</dbReference>
<dbReference type="GO" id="GO:0005829">
    <property type="term" value="C:cytosol"/>
    <property type="evidence" value="ECO:0007669"/>
    <property type="project" value="TreeGrafter"/>
</dbReference>
<evidence type="ECO:0000256" key="4">
    <source>
        <dbReference type="ARBA" id="ARBA00011956"/>
    </source>
</evidence>
<keyword evidence="6" id="KW-0862">Zinc</keyword>
<comment type="catalytic activity">
    <reaction evidence="1">
        <text>D-mannose 6-phosphate = D-fructose 6-phosphate</text>
        <dbReference type="Rhea" id="RHEA:12356"/>
        <dbReference type="ChEBI" id="CHEBI:58735"/>
        <dbReference type="ChEBI" id="CHEBI:61527"/>
        <dbReference type="EC" id="5.3.1.8"/>
    </reaction>
</comment>